<evidence type="ECO:0000313" key="2">
    <source>
        <dbReference type="EMBL" id="KAL3688447.1"/>
    </source>
</evidence>
<dbReference type="Proteomes" id="UP001633002">
    <property type="component" value="Unassembled WGS sequence"/>
</dbReference>
<organism evidence="2 3">
    <name type="scientific">Riccia sorocarpa</name>
    <dbReference type="NCBI Taxonomy" id="122646"/>
    <lineage>
        <taxon>Eukaryota</taxon>
        <taxon>Viridiplantae</taxon>
        <taxon>Streptophyta</taxon>
        <taxon>Embryophyta</taxon>
        <taxon>Marchantiophyta</taxon>
        <taxon>Marchantiopsida</taxon>
        <taxon>Marchantiidae</taxon>
        <taxon>Marchantiales</taxon>
        <taxon>Ricciaceae</taxon>
        <taxon>Riccia</taxon>
    </lineage>
</organism>
<protein>
    <recommendedName>
        <fullName evidence="1">MULE transposase domain-containing protein</fullName>
    </recommendedName>
</protein>
<comment type="caution">
    <text evidence="2">The sequence shown here is derived from an EMBL/GenBank/DDBJ whole genome shotgun (WGS) entry which is preliminary data.</text>
</comment>
<reference evidence="2 3" key="1">
    <citation type="submission" date="2024-09" db="EMBL/GenBank/DDBJ databases">
        <title>Chromosome-scale assembly of Riccia sorocarpa.</title>
        <authorList>
            <person name="Paukszto L."/>
        </authorList>
    </citation>
    <scope>NUCLEOTIDE SEQUENCE [LARGE SCALE GENOMIC DNA]</scope>
    <source>
        <strain evidence="2">LP-2024</strain>
        <tissue evidence="2">Aerial parts of the thallus</tissue>
    </source>
</reference>
<dbReference type="InterPro" id="IPR018289">
    <property type="entry name" value="MULE_transposase_dom"/>
</dbReference>
<dbReference type="Pfam" id="PF10551">
    <property type="entry name" value="MULE"/>
    <property type="match status" value="1"/>
</dbReference>
<proteinExistence type="predicted"/>
<dbReference type="EMBL" id="JBJQOH010000004">
    <property type="protein sequence ID" value="KAL3688447.1"/>
    <property type="molecule type" value="Genomic_DNA"/>
</dbReference>
<dbReference type="AlphaFoldDB" id="A0ABD3HCW9"/>
<name>A0ABD3HCW9_9MARC</name>
<keyword evidence="3" id="KW-1185">Reference proteome</keyword>
<feature type="domain" description="MULE transposase" evidence="1">
    <location>
        <begin position="10"/>
        <end position="79"/>
    </location>
</feature>
<accession>A0ABD3HCW9</accession>
<evidence type="ECO:0000259" key="1">
    <source>
        <dbReference type="Pfam" id="PF10551"/>
    </source>
</evidence>
<evidence type="ECO:0000313" key="3">
    <source>
        <dbReference type="Proteomes" id="UP001633002"/>
    </source>
</evidence>
<sequence>MGSYSYIKSHKDVVIPVVFALLPNKQKELYVRVLRILKERHVQLDPESILMDFEASEIRAFKDVFSAARLRGCYFHFSQCIWRKIQSMPELLKCYGEKVEFALHMRKLMALAFIPPADTERAFDLLCESFFFSNREHVRILVLLLDYF</sequence>
<gene>
    <name evidence="2" type="ORF">R1sor_014756</name>
</gene>